<sequence length="138" mass="16217">MESATALFFVLVFSDFCPIVHPILPIDKSVKSSIGKQYDCLKFRSLWREPRNRETGIDRLPAQEVIPILSEQDEHVFWRAGLLRDPACETQMRFMRQEATLRIIQVYLFWFRQVSTPSARCEPHVDTNYDTYIHLLLA</sequence>
<organism evidence="2 3">
    <name type="scientific">Sphaerosporella brunnea</name>
    <dbReference type="NCBI Taxonomy" id="1250544"/>
    <lineage>
        <taxon>Eukaryota</taxon>
        <taxon>Fungi</taxon>
        <taxon>Dikarya</taxon>
        <taxon>Ascomycota</taxon>
        <taxon>Pezizomycotina</taxon>
        <taxon>Pezizomycetes</taxon>
        <taxon>Pezizales</taxon>
        <taxon>Pyronemataceae</taxon>
        <taxon>Sphaerosporella</taxon>
    </lineage>
</organism>
<evidence type="ECO:0000313" key="2">
    <source>
        <dbReference type="EMBL" id="KAA8911826.1"/>
    </source>
</evidence>
<evidence type="ECO:0000313" key="3">
    <source>
        <dbReference type="Proteomes" id="UP000326924"/>
    </source>
</evidence>
<dbReference type="EMBL" id="VXIS01000031">
    <property type="protein sequence ID" value="KAA8911826.1"/>
    <property type="molecule type" value="Genomic_DNA"/>
</dbReference>
<proteinExistence type="predicted"/>
<keyword evidence="1" id="KW-0732">Signal</keyword>
<feature type="chain" id="PRO_5023930501" evidence="1">
    <location>
        <begin position="23"/>
        <end position="138"/>
    </location>
</feature>
<reference evidence="2 3" key="1">
    <citation type="submission" date="2019-09" db="EMBL/GenBank/DDBJ databases">
        <title>Draft genome of the ectomycorrhizal ascomycete Sphaerosporella brunnea.</title>
        <authorList>
            <consortium name="DOE Joint Genome Institute"/>
            <person name="Benucci G.M."/>
            <person name="Marozzi G."/>
            <person name="Antonielli L."/>
            <person name="Sanchez S."/>
            <person name="Marco P."/>
            <person name="Wang X."/>
            <person name="Falini L.B."/>
            <person name="Barry K."/>
            <person name="Haridas S."/>
            <person name="Lipzen A."/>
            <person name="Labutti K."/>
            <person name="Grigoriev I.V."/>
            <person name="Murat C."/>
            <person name="Martin F."/>
            <person name="Albertini E."/>
            <person name="Donnini D."/>
            <person name="Bonito G."/>
        </authorList>
    </citation>
    <scope>NUCLEOTIDE SEQUENCE [LARGE SCALE GENOMIC DNA]</scope>
    <source>
        <strain evidence="2 3">Sb_GMNB300</strain>
    </source>
</reference>
<gene>
    <name evidence="2" type="ORF">FN846DRAFT_376646</name>
</gene>
<accession>A0A5J5F550</accession>
<comment type="caution">
    <text evidence="2">The sequence shown here is derived from an EMBL/GenBank/DDBJ whole genome shotgun (WGS) entry which is preliminary data.</text>
</comment>
<protein>
    <submittedName>
        <fullName evidence="2">Uncharacterized protein</fullName>
    </submittedName>
</protein>
<evidence type="ECO:0000256" key="1">
    <source>
        <dbReference type="SAM" id="SignalP"/>
    </source>
</evidence>
<dbReference type="InParanoid" id="A0A5J5F550"/>
<keyword evidence="3" id="KW-1185">Reference proteome</keyword>
<dbReference type="Proteomes" id="UP000326924">
    <property type="component" value="Unassembled WGS sequence"/>
</dbReference>
<name>A0A5J5F550_9PEZI</name>
<feature type="signal peptide" evidence="1">
    <location>
        <begin position="1"/>
        <end position="22"/>
    </location>
</feature>
<dbReference type="AlphaFoldDB" id="A0A5J5F550"/>